<dbReference type="InterPro" id="IPR057326">
    <property type="entry name" value="KR_dom"/>
</dbReference>
<organism evidence="5 6">
    <name type="scientific">Paramarasmius palmivorus</name>
    <dbReference type="NCBI Taxonomy" id="297713"/>
    <lineage>
        <taxon>Eukaryota</taxon>
        <taxon>Fungi</taxon>
        <taxon>Dikarya</taxon>
        <taxon>Basidiomycota</taxon>
        <taxon>Agaricomycotina</taxon>
        <taxon>Agaricomycetes</taxon>
        <taxon>Agaricomycetidae</taxon>
        <taxon>Agaricales</taxon>
        <taxon>Marasmiineae</taxon>
        <taxon>Marasmiaceae</taxon>
        <taxon>Paramarasmius</taxon>
    </lineage>
</organism>
<protein>
    <recommendedName>
        <fullName evidence="4">Ketoreductase domain-containing protein</fullName>
    </recommendedName>
</protein>
<dbReference type="SMART" id="SM00822">
    <property type="entry name" value="PKS_KR"/>
    <property type="match status" value="1"/>
</dbReference>
<dbReference type="PROSITE" id="PS00061">
    <property type="entry name" value="ADH_SHORT"/>
    <property type="match status" value="1"/>
</dbReference>
<evidence type="ECO:0000256" key="1">
    <source>
        <dbReference type="ARBA" id="ARBA00022857"/>
    </source>
</evidence>
<evidence type="ECO:0000256" key="2">
    <source>
        <dbReference type="ARBA" id="ARBA00023002"/>
    </source>
</evidence>
<keyword evidence="2" id="KW-0560">Oxidoreductase</keyword>
<comment type="caution">
    <text evidence="5">The sequence shown here is derived from an EMBL/GenBank/DDBJ whole genome shotgun (WGS) entry which is preliminary data.</text>
</comment>
<dbReference type="PRINTS" id="PR00081">
    <property type="entry name" value="GDHRDH"/>
</dbReference>
<gene>
    <name evidence="5" type="ORF">VNI00_012524</name>
</gene>
<reference evidence="5 6" key="1">
    <citation type="submission" date="2024-01" db="EMBL/GenBank/DDBJ databases">
        <title>A draft genome for a cacao thread blight-causing isolate of Paramarasmius palmivorus.</title>
        <authorList>
            <person name="Baruah I.K."/>
            <person name="Bukari Y."/>
            <person name="Amoako-Attah I."/>
            <person name="Meinhardt L.W."/>
            <person name="Bailey B.A."/>
            <person name="Cohen S.P."/>
        </authorList>
    </citation>
    <scope>NUCLEOTIDE SEQUENCE [LARGE SCALE GENOMIC DNA]</scope>
    <source>
        <strain evidence="5 6">GH-12</strain>
    </source>
</reference>
<comment type="similarity">
    <text evidence="3">Belongs to the short-chain dehydrogenases/reductases (SDR) family.</text>
</comment>
<proteinExistence type="inferred from homology"/>
<accession>A0AAW0C5T4</accession>
<evidence type="ECO:0000259" key="4">
    <source>
        <dbReference type="SMART" id="SM00822"/>
    </source>
</evidence>
<dbReference type="Proteomes" id="UP001383192">
    <property type="component" value="Unassembled WGS sequence"/>
</dbReference>
<keyword evidence="6" id="KW-1185">Reference proteome</keyword>
<evidence type="ECO:0000313" key="6">
    <source>
        <dbReference type="Proteomes" id="UP001383192"/>
    </source>
</evidence>
<name>A0AAW0C5T4_9AGAR</name>
<dbReference type="InterPro" id="IPR002347">
    <property type="entry name" value="SDR_fam"/>
</dbReference>
<feature type="domain" description="Ketoreductase" evidence="4">
    <location>
        <begin position="96"/>
        <end position="293"/>
    </location>
</feature>
<dbReference type="SUPFAM" id="SSF51735">
    <property type="entry name" value="NAD(P)-binding Rossmann-fold domains"/>
    <property type="match status" value="1"/>
</dbReference>
<dbReference type="PANTHER" id="PTHR43658">
    <property type="entry name" value="SHORT-CHAIN DEHYDROGENASE/REDUCTASE"/>
    <property type="match status" value="1"/>
</dbReference>
<evidence type="ECO:0000313" key="5">
    <source>
        <dbReference type="EMBL" id="KAK7033900.1"/>
    </source>
</evidence>
<dbReference type="PRINTS" id="PR00080">
    <property type="entry name" value="SDRFAMILY"/>
</dbReference>
<dbReference type="Pfam" id="PF00106">
    <property type="entry name" value="adh_short"/>
    <property type="match status" value="1"/>
</dbReference>
<evidence type="ECO:0000256" key="3">
    <source>
        <dbReference type="RuleBase" id="RU000363"/>
    </source>
</evidence>
<dbReference type="InterPro" id="IPR020904">
    <property type="entry name" value="Sc_DH/Rdtase_CS"/>
</dbReference>
<keyword evidence="1" id="KW-0521">NADP</keyword>
<dbReference type="EMBL" id="JAYKXP010000059">
    <property type="protein sequence ID" value="KAK7033900.1"/>
    <property type="molecule type" value="Genomic_DNA"/>
</dbReference>
<dbReference type="PANTHER" id="PTHR43658:SF8">
    <property type="entry name" value="17-BETA-HYDROXYSTEROID DEHYDROGENASE 14-RELATED"/>
    <property type="match status" value="1"/>
</dbReference>
<dbReference type="AlphaFoldDB" id="A0AAW0C5T4"/>
<sequence>MSIGVTVSDTHVLTDVLSARLNILDDVEEDGESWEKSWTSCVTVSDEKAPRSAFFPLPNHSARNSRDPAIEAVAELPVFPNLDCNDDLNDMKVENRTFVVSGGSSGLGLATVQYLVEAKAFVSILDRSPPPPDLASSQIRFFQVDITKVDEIEKAVEETVAWAKETGAALAGVINSAGVGVAAKMIDAHNQPHSLDLWDFVLAVNLTGSFNLTRLVLKHLVHVEPEPGKDGERGVIIFVSSSAAYEGQPGQVAYSASKGAIRSMTLPLARDLGRHRIRVMTIAPSAFSSSLENDVVFPKRFGEPQEFAQTVKWILECGYLNGETVRLSGAQAAALSLSLWS</sequence>
<dbReference type="GO" id="GO:0016491">
    <property type="term" value="F:oxidoreductase activity"/>
    <property type="evidence" value="ECO:0007669"/>
    <property type="project" value="UniProtKB-KW"/>
</dbReference>
<dbReference type="InterPro" id="IPR036291">
    <property type="entry name" value="NAD(P)-bd_dom_sf"/>
</dbReference>
<dbReference type="Gene3D" id="3.40.50.720">
    <property type="entry name" value="NAD(P)-binding Rossmann-like Domain"/>
    <property type="match status" value="1"/>
</dbReference>